<comment type="function">
    <text evidence="4">Catalyzes the irreversible beta-carboxylation of phosphoenolpyruvate (PEP) to form oxaloacetate (OAA), a four-carbon dicarboxylic acid source for the tricarboxylic acid cycle.</text>
</comment>
<sequence length="508" mass="58484">MIPKTMSTQHPDNALMPEWSSNKNIITNEDEIEEAYIAYKKLGIQEVMWDAEGKDVDTHVIRKLFAKDRNFFENSKIGQDIFLTYRVPNPLIEGAERKILNETLNSIPLNYDVSNRIFNNGIAPIFEVILPFTTDYRSMLNVVKFYEKCVVGAQSINLYDNVYSRDVTGEVLPGKINLIPLIEDKDSIFNIEHIVKEYHRVISPEYMRIFIARSDPAMNYGMIPATLLAKYAASKMGQISEDTGMPIYPIIGAGSSPFRGNLGPANIKKALSEYDQYYTFSIQSAFRYDYKDQEVKDSIKLINKHTPQKAEFIDIESEKIIKKIVGTYSERFQKIIEDIAQPINDITFYLPKRRERKLHIGLFGYSRSTGKASLPRAISFVGALYSIGVPPEILGIASLSSLPESSQLLLKKLYRYMEQDIKASAQYFNYESLAYLKEIWKVSDKTLDMIREDIKYVEDNIGIPTETSYNVQKHNLYTKLLLMAFKNRKFEEVKSYIYELSLLRKFIG</sequence>
<evidence type="ECO:0000313" key="6">
    <source>
        <dbReference type="EMBL" id="NOL60425.1"/>
    </source>
</evidence>
<keyword evidence="6" id="KW-0670">Pyruvate</keyword>
<dbReference type="GO" id="GO:0015977">
    <property type="term" value="P:carbon fixation"/>
    <property type="evidence" value="ECO:0007669"/>
    <property type="project" value="UniProtKB-UniRule"/>
</dbReference>
<dbReference type="Pfam" id="PF14010">
    <property type="entry name" value="PEPcase_2"/>
    <property type="match status" value="1"/>
</dbReference>
<evidence type="ECO:0000256" key="5">
    <source>
        <dbReference type="NCBIfam" id="TIGR02751"/>
    </source>
</evidence>
<organism evidence="6 7">
    <name type="scientific">Ferroplasma acidiphilum</name>
    <dbReference type="NCBI Taxonomy" id="74969"/>
    <lineage>
        <taxon>Archaea</taxon>
        <taxon>Methanobacteriati</taxon>
        <taxon>Thermoplasmatota</taxon>
        <taxon>Thermoplasmata</taxon>
        <taxon>Thermoplasmatales</taxon>
        <taxon>Ferroplasmaceae</taxon>
        <taxon>Ferroplasma</taxon>
    </lineage>
</organism>
<dbReference type="Proteomes" id="UP000546917">
    <property type="component" value="Unassembled WGS sequence"/>
</dbReference>
<evidence type="ECO:0000256" key="2">
    <source>
        <dbReference type="ARBA" id="ARBA00023239"/>
    </source>
</evidence>
<proteinExistence type="inferred from homology"/>
<keyword evidence="2 4" id="KW-0456">Lyase</keyword>
<dbReference type="HAMAP" id="MF_01904">
    <property type="entry name" value="PEPcase_type2"/>
    <property type="match status" value="1"/>
</dbReference>
<dbReference type="EMBL" id="JABGBP010000213">
    <property type="protein sequence ID" value="NOL60425.1"/>
    <property type="molecule type" value="Genomic_DNA"/>
</dbReference>
<dbReference type="InterPro" id="IPR015813">
    <property type="entry name" value="Pyrv/PenolPyrv_kinase-like_dom"/>
</dbReference>
<protein>
    <recommendedName>
        <fullName evidence="4 5">Phosphoenolpyruvate carboxylase</fullName>
        <shortName evidence="4">PEPC</shortName>
        <shortName evidence="4">PEPCase</shortName>
        <ecNumber evidence="4 5">4.1.1.31</ecNumber>
    </recommendedName>
</protein>
<dbReference type="PIRSF" id="PIRSF006677">
    <property type="entry name" value="UCP006677"/>
    <property type="match status" value="1"/>
</dbReference>
<dbReference type="AlphaFoldDB" id="A0A7K4FNC3"/>
<name>A0A7K4FNC3_9ARCH</name>
<dbReference type="SUPFAM" id="SSF51621">
    <property type="entry name" value="Phosphoenolpyruvate/pyruvate domain"/>
    <property type="match status" value="1"/>
</dbReference>
<comment type="cofactor">
    <cofactor evidence="4">
        <name>Mg(2+)</name>
        <dbReference type="ChEBI" id="CHEBI:18420"/>
    </cofactor>
</comment>
<dbReference type="InterPro" id="IPR007566">
    <property type="entry name" value="PEP_COase_arc-type"/>
</dbReference>
<dbReference type="GO" id="GO:0006107">
    <property type="term" value="P:oxaloacetate metabolic process"/>
    <property type="evidence" value="ECO:0007669"/>
    <property type="project" value="UniProtKB-UniRule"/>
</dbReference>
<dbReference type="RefSeq" id="WP_171481706.1">
    <property type="nucleotide sequence ID" value="NZ_DAIDCF010000040.1"/>
</dbReference>
<evidence type="ECO:0000256" key="4">
    <source>
        <dbReference type="HAMAP-Rule" id="MF_01904"/>
    </source>
</evidence>
<dbReference type="GO" id="GO:0008964">
    <property type="term" value="F:phosphoenolpyruvate carboxylase activity"/>
    <property type="evidence" value="ECO:0007669"/>
    <property type="project" value="UniProtKB-UniRule"/>
</dbReference>
<evidence type="ECO:0000256" key="3">
    <source>
        <dbReference type="ARBA" id="ARBA00023300"/>
    </source>
</evidence>
<accession>A0A7K4FNC3</accession>
<evidence type="ECO:0000313" key="7">
    <source>
        <dbReference type="Proteomes" id="UP000546917"/>
    </source>
</evidence>
<dbReference type="EC" id="4.1.1.31" evidence="4 5"/>
<keyword evidence="1 4" id="KW-0460">Magnesium</keyword>
<keyword evidence="3 4" id="KW-0120">Carbon dioxide fixation</keyword>
<comment type="similarity">
    <text evidence="4">Belongs to the PEPCase type 2 family.</text>
</comment>
<comment type="caution">
    <text evidence="6">The sequence shown here is derived from an EMBL/GenBank/DDBJ whole genome shotgun (WGS) entry which is preliminary data.</text>
</comment>
<gene>
    <name evidence="4 6" type="primary">ppcA</name>
    <name evidence="6" type="ORF">HLB00_06210</name>
</gene>
<comment type="catalytic activity">
    <reaction evidence="4">
        <text>oxaloacetate + phosphate = phosphoenolpyruvate + hydrogencarbonate</text>
        <dbReference type="Rhea" id="RHEA:28370"/>
        <dbReference type="ChEBI" id="CHEBI:16452"/>
        <dbReference type="ChEBI" id="CHEBI:17544"/>
        <dbReference type="ChEBI" id="CHEBI:43474"/>
        <dbReference type="ChEBI" id="CHEBI:58702"/>
        <dbReference type="EC" id="4.1.1.31"/>
    </reaction>
</comment>
<dbReference type="GO" id="GO:0000287">
    <property type="term" value="F:magnesium ion binding"/>
    <property type="evidence" value="ECO:0007669"/>
    <property type="project" value="UniProtKB-UniRule"/>
</dbReference>
<evidence type="ECO:0000256" key="1">
    <source>
        <dbReference type="ARBA" id="ARBA00022842"/>
    </source>
</evidence>
<reference evidence="6 7" key="1">
    <citation type="submission" date="2020-05" db="EMBL/GenBank/DDBJ databases">
        <authorList>
            <person name="Zhang R."/>
        </authorList>
    </citation>
    <scope>NUCLEOTIDE SEQUENCE [LARGE SCALE GENOMIC DNA]</scope>
    <source>
        <strain evidence="6 7">DSM 28986</strain>
    </source>
</reference>
<dbReference type="NCBIfam" id="TIGR02751">
    <property type="entry name" value="PEPCase_arch"/>
    <property type="match status" value="1"/>
</dbReference>
<dbReference type="GO" id="GO:0006099">
    <property type="term" value="P:tricarboxylic acid cycle"/>
    <property type="evidence" value="ECO:0007669"/>
    <property type="project" value="InterPro"/>
</dbReference>
<comment type="subunit">
    <text evidence="4">Homotetramer.</text>
</comment>